<dbReference type="OrthoDB" id="9784383at2"/>
<evidence type="ECO:0000313" key="6">
    <source>
        <dbReference type="Proteomes" id="UP000253769"/>
    </source>
</evidence>
<evidence type="ECO:0000256" key="2">
    <source>
        <dbReference type="SAM" id="Phobius"/>
    </source>
</evidence>
<dbReference type="Pfam" id="PF08487">
    <property type="entry name" value="VIT"/>
    <property type="match status" value="1"/>
</dbReference>
<keyword evidence="2" id="KW-1133">Transmembrane helix</keyword>
<dbReference type="PANTHER" id="PTHR45737:SF6">
    <property type="entry name" value="VON WILLEBRAND FACTOR A DOMAIN-CONTAINING PROTEIN 5A"/>
    <property type="match status" value="1"/>
</dbReference>
<proteinExistence type="predicted"/>
<dbReference type="AlphaFoldDB" id="A0A369W9B4"/>
<keyword evidence="6" id="KW-1185">Reference proteome</keyword>
<evidence type="ECO:0000259" key="4">
    <source>
        <dbReference type="PROSITE" id="PS51468"/>
    </source>
</evidence>
<keyword evidence="2" id="KW-0812">Transmembrane</keyword>
<feature type="domain" description="VWFA" evidence="3">
    <location>
        <begin position="409"/>
        <end position="579"/>
    </location>
</feature>
<dbReference type="SMART" id="SM00327">
    <property type="entry name" value="VWA"/>
    <property type="match status" value="1"/>
</dbReference>
<feature type="region of interest" description="Disordered" evidence="1">
    <location>
        <begin position="704"/>
        <end position="725"/>
    </location>
</feature>
<dbReference type="Proteomes" id="UP000253769">
    <property type="component" value="Unassembled WGS sequence"/>
</dbReference>
<evidence type="ECO:0000256" key="1">
    <source>
        <dbReference type="SAM" id="MobiDB-lite"/>
    </source>
</evidence>
<accession>A0A369W9B4</accession>
<dbReference type="Pfam" id="PF13768">
    <property type="entry name" value="VWA_3"/>
    <property type="match status" value="1"/>
</dbReference>
<dbReference type="InterPro" id="IPR013694">
    <property type="entry name" value="VIT"/>
</dbReference>
<organism evidence="5 6">
    <name type="scientific">Motiliproteus coralliicola</name>
    <dbReference type="NCBI Taxonomy" id="2283196"/>
    <lineage>
        <taxon>Bacteria</taxon>
        <taxon>Pseudomonadati</taxon>
        <taxon>Pseudomonadota</taxon>
        <taxon>Gammaproteobacteria</taxon>
        <taxon>Oceanospirillales</taxon>
        <taxon>Oceanospirillaceae</taxon>
        <taxon>Motiliproteus</taxon>
    </lineage>
</organism>
<comment type="caution">
    <text evidence="5">The sequence shown here is derived from an EMBL/GenBank/DDBJ whole genome shotgun (WGS) entry which is preliminary data.</text>
</comment>
<dbReference type="InterPro" id="IPR002035">
    <property type="entry name" value="VWF_A"/>
</dbReference>
<keyword evidence="2" id="KW-0472">Membrane</keyword>
<dbReference type="SUPFAM" id="SSF53300">
    <property type="entry name" value="vWA-like"/>
    <property type="match status" value="1"/>
</dbReference>
<dbReference type="Gene3D" id="3.40.50.410">
    <property type="entry name" value="von Willebrand factor, type A domain"/>
    <property type="match status" value="1"/>
</dbReference>
<dbReference type="EMBL" id="QQOH01000005">
    <property type="protein sequence ID" value="RDE18247.1"/>
    <property type="molecule type" value="Genomic_DNA"/>
</dbReference>
<dbReference type="PROSITE" id="PS51468">
    <property type="entry name" value="VIT"/>
    <property type="match status" value="1"/>
</dbReference>
<protein>
    <submittedName>
        <fullName evidence="5">Marine proteobacterial sortase target protein</fullName>
    </submittedName>
</protein>
<gene>
    <name evidence="5" type="ORF">DV711_16400</name>
</gene>
<dbReference type="NCBIfam" id="TIGR03788">
    <property type="entry name" value="marine_srt_targ"/>
    <property type="match status" value="1"/>
</dbReference>
<name>A0A369W9B4_9GAMM</name>
<evidence type="ECO:0000259" key="3">
    <source>
        <dbReference type="PROSITE" id="PS50234"/>
    </source>
</evidence>
<dbReference type="PROSITE" id="PS50234">
    <property type="entry name" value="VWFA"/>
    <property type="match status" value="1"/>
</dbReference>
<reference evidence="5 6" key="1">
    <citation type="submission" date="2018-07" db="EMBL/GenBank/DDBJ databases">
        <title>Motiliproteus coralliicola sp. nov., a bacterium isolated from Coral.</title>
        <authorList>
            <person name="Wang G."/>
        </authorList>
    </citation>
    <scope>NUCLEOTIDE SEQUENCE [LARGE SCALE GENOMIC DNA]</scope>
    <source>
        <strain evidence="5 6">C34</strain>
    </source>
</reference>
<feature type="domain" description="VIT" evidence="4">
    <location>
        <begin position="103"/>
        <end position="231"/>
    </location>
</feature>
<dbReference type="SMART" id="SM00609">
    <property type="entry name" value="VIT"/>
    <property type="match status" value="1"/>
</dbReference>
<dbReference type="InterPro" id="IPR036465">
    <property type="entry name" value="vWFA_dom_sf"/>
</dbReference>
<dbReference type="PANTHER" id="PTHR45737">
    <property type="entry name" value="VON WILLEBRAND FACTOR A DOMAIN-CONTAINING PROTEIN 5A"/>
    <property type="match status" value="1"/>
</dbReference>
<sequence length="778" mass="85721">MQTSPKHRRGYPTCFTSFRSVTIHNSTPKSSPVTDWCPTTPITGSCTPHRGFAAPRALQPNQPEGNAMLRIKATTTLLLWLLSGWAAAITSPLEADTRPTETARLELIGESGSRQQALLQQTGVHFEIAGLLVRTRVSQTFRNDGSGWVEGVYSYPLPEQAAVDRLRMRIGERIIEGEIQERQQARKTYQQAKQSGQRTSLIEQQRPNIFTTSVANIGPGETITIEIEYQQQARYDSGDFRLRFPMVILPRYIPGQPLSPMNPDDDHHGDLPQLSESAPIQLNGDGFGWAAPTDQVPDAPLITPPVAEPGQSLPNRVRISAHLNAGFELAKVRSSYHGVEVESLSPTEARIRLSDTQVKADRDFELVWTPTPSQAPQAALLSHQQGDQYYGLLMLVPPTANAEQPLPRAVTLILDISGSMHGDSIAQARQSLLRAIDDLSPQDRFNLILFNNSSYALFSQPQPANDHYRAKARRLVAGVEANGGTEMAGAIHQALTQPPQAGYVEQVLFITDGAVGNEDALFNLIEQQLGQRRLFTIGIGSAPNSHFMTKAAQLGRGTFTYIGASHEVEQKMATLLDKLRAPLLTDLQLDSDQALQSYPARIPDLYRGEPLILSYRADQPPKQLQLSGRIGDQRWQQTIQLQSNGNNPAVPVLWGRARIAELMDQHRRAAPGEPRQQLRQQIIDTALAHQLVSKFTSLVAVDKTPARPSQSSLKTQAEKTELAKGSSHQKIFGMAKTATPAQRQMLIGLALLLAALLLALFQPRQQGRRQCSQEALPC</sequence>
<dbReference type="InterPro" id="IPR022440">
    <property type="entry name" value="CHP03788"/>
</dbReference>
<evidence type="ECO:0000313" key="5">
    <source>
        <dbReference type="EMBL" id="RDE18247.1"/>
    </source>
</evidence>
<feature type="transmembrane region" description="Helical" evidence="2">
    <location>
        <begin position="744"/>
        <end position="761"/>
    </location>
</feature>